<gene>
    <name evidence="2" type="ORF">D915_001213</name>
</gene>
<proteinExistence type="predicted"/>
<dbReference type="AlphaFoldDB" id="A0A4E0RIK5"/>
<evidence type="ECO:0000256" key="1">
    <source>
        <dbReference type="SAM" id="SignalP"/>
    </source>
</evidence>
<feature type="chain" id="PRO_5020028482" evidence="1">
    <location>
        <begin position="30"/>
        <end position="101"/>
    </location>
</feature>
<accession>A0A4E0RIK5</accession>
<evidence type="ECO:0000313" key="3">
    <source>
        <dbReference type="Proteomes" id="UP000230066"/>
    </source>
</evidence>
<organism evidence="2 3">
    <name type="scientific">Fasciola hepatica</name>
    <name type="common">Liver fluke</name>
    <dbReference type="NCBI Taxonomy" id="6192"/>
    <lineage>
        <taxon>Eukaryota</taxon>
        <taxon>Metazoa</taxon>
        <taxon>Spiralia</taxon>
        <taxon>Lophotrochozoa</taxon>
        <taxon>Platyhelminthes</taxon>
        <taxon>Trematoda</taxon>
        <taxon>Digenea</taxon>
        <taxon>Plagiorchiida</taxon>
        <taxon>Echinostomata</taxon>
        <taxon>Echinostomatoidea</taxon>
        <taxon>Fasciolidae</taxon>
        <taxon>Fasciola</taxon>
    </lineage>
</organism>
<dbReference type="Proteomes" id="UP000230066">
    <property type="component" value="Unassembled WGS sequence"/>
</dbReference>
<feature type="signal peptide" evidence="1">
    <location>
        <begin position="1"/>
        <end position="29"/>
    </location>
</feature>
<keyword evidence="1" id="KW-0732">Signal</keyword>
<sequence length="101" mass="11384">MNKQTTMRPILFGLSMLTILVGRWTPTESVPLSMLDPQSEVLSREYVTSARVDSALERCVRMTGVESSREIASASGQLDRLRECMLKEFAGKLSPQHWNIL</sequence>
<comment type="caution">
    <text evidence="2">The sequence shown here is derived from an EMBL/GenBank/DDBJ whole genome shotgun (WGS) entry which is preliminary data.</text>
</comment>
<keyword evidence="3" id="KW-1185">Reference proteome</keyword>
<name>A0A4E0RIK5_FASHE</name>
<evidence type="ECO:0000313" key="2">
    <source>
        <dbReference type="EMBL" id="THD27856.1"/>
    </source>
</evidence>
<reference evidence="2" key="1">
    <citation type="submission" date="2019-03" db="EMBL/GenBank/DDBJ databases">
        <title>Improved annotation for the trematode Fasciola hepatica.</title>
        <authorList>
            <person name="Choi Y.-J."/>
            <person name="Martin J."/>
            <person name="Mitreva M."/>
        </authorList>
    </citation>
    <scope>NUCLEOTIDE SEQUENCE [LARGE SCALE GENOMIC DNA]</scope>
</reference>
<dbReference type="EMBL" id="JXXN02000302">
    <property type="protein sequence ID" value="THD27856.1"/>
    <property type="molecule type" value="Genomic_DNA"/>
</dbReference>
<protein>
    <submittedName>
        <fullName evidence="2">Uncharacterized protein</fullName>
    </submittedName>
</protein>